<dbReference type="EMBL" id="LQQU01000003">
    <property type="protein sequence ID" value="KZE35080.1"/>
    <property type="molecule type" value="Genomic_DNA"/>
</dbReference>
<dbReference type="STRING" id="1452487.AVW16_04650"/>
<keyword evidence="2" id="KW-1185">Reference proteome</keyword>
<dbReference type="OrthoDB" id="196483at2"/>
<name>A0A161SL19_9NEIS</name>
<proteinExistence type="predicted"/>
<accession>A0A161SL19</accession>
<evidence type="ECO:0000313" key="1">
    <source>
        <dbReference type="EMBL" id="KZE35080.1"/>
    </source>
</evidence>
<reference evidence="2" key="1">
    <citation type="submission" date="2016-01" db="EMBL/GenBank/DDBJ databases">
        <title>Draft genome of Chromobacterium sp. F49.</title>
        <authorList>
            <person name="Hong K.W."/>
        </authorList>
    </citation>
    <scope>NUCLEOTIDE SEQUENCE [LARGE SCALE GENOMIC DNA]</scope>
    <source>
        <strain evidence="2">CN10</strain>
    </source>
</reference>
<gene>
    <name evidence="1" type="ORF">AVW16_04650</name>
</gene>
<evidence type="ECO:0000313" key="2">
    <source>
        <dbReference type="Proteomes" id="UP000076625"/>
    </source>
</evidence>
<protein>
    <submittedName>
        <fullName evidence="1">Transposase</fullName>
    </submittedName>
</protein>
<dbReference type="InterPro" id="IPR005358">
    <property type="entry name" value="Puta_zinc/iron-chelating_dom"/>
</dbReference>
<dbReference type="Pfam" id="PF03692">
    <property type="entry name" value="CxxCxxCC"/>
    <property type="match status" value="1"/>
</dbReference>
<dbReference type="AlphaFoldDB" id="A0A161SL19"/>
<comment type="caution">
    <text evidence="1">The sequence shown here is derived from an EMBL/GenBank/DDBJ whole genome shotgun (WGS) entry which is preliminary data.</text>
</comment>
<sequence>MQDARKPLSACLSCGACCAAFRVTFHRSELSSEGGCVPDGLADAETATLMRLKGTDYARPRCRALVGVIGEAVHCGIYKERPSPCREFAPRSAIGVYDDACNRARAQHGLPPLEL</sequence>
<dbReference type="Proteomes" id="UP000076625">
    <property type="component" value="Unassembled WGS sequence"/>
</dbReference>
<dbReference type="RefSeq" id="WP_066609501.1">
    <property type="nucleotide sequence ID" value="NZ_LQQU01000003.1"/>
</dbReference>
<organism evidence="1 2">
    <name type="scientific">Crenobacter luteus</name>
    <dbReference type="NCBI Taxonomy" id="1452487"/>
    <lineage>
        <taxon>Bacteria</taxon>
        <taxon>Pseudomonadati</taxon>
        <taxon>Pseudomonadota</taxon>
        <taxon>Betaproteobacteria</taxon>
        <taxon>Neisseriales</taxon>
        <taxon>Neisseriaceae</taxon>
        <taxon>Crenobacter</taxon>
    </lineage>
</organism>